<protein>
    <submittedName>
        <fullName evidence="3">Uncharacterized protein</fullName>
    </submittedName>
</protein>
<evidence type="ECO:0000313" key="4">
    <source>
        <dbReference type="Proteomes" id="UP000838686"/>
    </source>
</evidence>
<keyword evidence="2" id="KW-1133">Transmembrane helix</keyword>
<evidence type="ECO:0000313" key="3">
    <source>
        <dbReference type="EMBL" id="CAH1202722.1"/>
    </source>
</evidence>
<sequence>MYNVFGFGWLFSSIACIGYLISLFLTADRDKKRIKKRRMKISLALAVTCFAAMIIIGTVQLPSDNSAPTVAETAADKAKAEEQRKKEEQQKKEEQRKNDAVLYKAFEKKIVDFTKEAFKSSALFVIFETEFLNNPQPTVEGYEYVQSYKEQIISYRDFLDNQQVPKDLSEDVRELLNASKENMIYGTRAQVRALDSLLEYYDELEISDLVEYKKNRLFLAGLNAGLEKLEQAKKLVEQPK</sequence>
<keyword evidence="4" id="KW-1185">Reference proteome</keyword>
<dbReference type="Proteomes" id="UP000838686">
    <property type="component" value="Unassembled WGS sequence"/>
</dbReference>
<organism evidence="3 4">
    <name type="scientific">Paenibacillus plantiphilus</name>
    <dbReference type="NCBI Taxonomy" id="2905650"/>
    <lineage>
        <taxon>Bacteria</taxon>
        <taxon>Bacillati</taxon>
        <taxon>Bacillota</taxon>
        <taxon>Bacilli</taxon>
        <taxon>Bacillales</taxon>
        <taxon>Paenibacillaceae</taxon>
        <taxon>Paenibacillus</taxon>
    </lineage>
</organism>
<name>A0ABM9C342_9BACL</name>
<accession>A0ABM9C342</accession>
<comment type="caution">
    <text evidence="3">The sequence shown here is derived from an EMBL/GenBank/DDBJ whole genome shotgun (WGS) entry which is preliminary data.</text>
</comment>
<feature type="transmembrane region" description="Helical" evidence="2">
    <location>
        <begin position="39"/>
        <end position="59"/>
    </location>
</feature>
<evidence type="ECO:0000256" key="2">
    <source>
        <dbReference type="SAM" id="Phobius"/>
    </source>
</evidence>
<evidence type="ECO:0000256" key="1">
    <source>
        <dbReference type="SAM" id="MobiDB-lite"/>
    </source>
</evidence>
<reference evidence="3" key="1">
    <citation type="submission" date="2022-01" db="EMBL/GenBank/DDBJ databases">
        <authorList>
            <person name="Criscuolo A."/>
        </authorList>
    </citation>
    <scope>NUCLEOTIDE SEQUENCE</scope>
    <source>
        <strain evidence="3">CIP111893</strain>
    </source>
</reference>
<keyword evidence="2" id="KW-0472">Membrane</keyword>
<feature type="region of interest" description="Disordered" evidence="1">
    <location>
        <begin position="65"/>
        <end position="94"/>
    </location>
</feature>
<feature type="transmembrane region" description="Helical" evidence="2">
    <location>
        <begin position="6"/>
        <end position="27"/>
    </location>
</feature>
<feature type="compositionally biased region" description="Basic and acidic residues" evidence="1">
    <location>
        <begin position="74"/>
        <end position="94"/>
    </location>
</feature>
<keyword evidence="2" id="KW-0812">Transmembrane</keyword>
<proteinExistence type="predicted"/>
<gene>
    <name evidence="3" type="ORF">PAECIP111893_01901</name>
</gene>
<dbReference type="EMBL" id="CAKMMF010000008">
    <property type="protein sequence ID" value="CAH1202722.1"/>
    <property type="molecule type" value="Genomic_DNA"/>
</dbReference>